<evidence type="ECO:0008006" key="5">
    <source>
        <dbReference type="Google" id="ProtNLM"/>
    </source>
</evidence>
<name>A0A1H6FUZ0_THEAL</name>
<accession>A0A1H6FUZ0</accession>
<proteinExistence type="predicted"/>
<evidence type="ECO:0000313" key="4">
    <source>
        <dbReference type="Proteomes" id="UP000222056"/>
    </source>
</evidence>
<dbReference type="InterPro" id="IPR038482">
    <property type="entry name" value="Tp34-type_sf"/>
</dbReference>
<reference evidence="4" key="1">
    <citation type="submission" date="2016-10" db="EMBL/GenBank/DDBJ databases">
        <authorList>
            <person name="Varghese N."/>
            <person name="Submissions S."/>
        </authorList>
    </citation>
    <scope>NUCLEOTIDE SEQUENCE [LARGE SCALE GENOMIC DNA]</scope>
    <source>
        <strain evidence="4">ATCC 35263</strain>
    </source>
</reference>
<dbReference type="Proteomes" id="UP000222056">
    <property type="component" value="Unassembled WGS sequence"/>
</dbReference>
<evidence type="ECO:0000256" key="1">
    <source>
        <dbReference type="SAM" id="MobiDB-lite"/>
    </source>
</evidence>
<feature type="chain" id="PRO_5013823701" description="Fe2+ transport protein" evidence="2">
    <location>
        <begin position="24"/>
        <end position="223"/>
    </location>
</feature>
<feature type="compositionally biased region" description="Low complexity" evidence="1">
    <location>
        <begin position="44"/>
        <end position="60"/>
    </location>
</feature>
<dbReference type="RefSeq" id="WP_143038657.1">
    <property type="nucleotide sequence ID" value="NZ_FNWJ01000002.1"/>
</dbReference>
<organism evidence="3 4">
    <name type="scientific">Thermoleophilum album</name>
    <dbReference type="NCBI Taxonomy" id="29539"/>
    <lineage>
        <taxon>Bacteria</taxon>
        <taxon>Bacillati</taxon>
        <taxon>Actinomycetota</taxon>
        <taxon>Thermoleophilia</taxon>
        <taxon>Thermoleophilales</taxon>
        <taxon>Thermoleophilaceae</taxon>
        <taxon>Thermoleophilum</taxon>
    </lineage>
</organism>
<keyword evidence="2" id="KW-0732">Signal</keyword>
<gene>
    <name evidence="3" type="ORF">SAMN02745716_1573</name>
</gene>
<dbReference type="STRING" id="29539.SAMN02745716_1573"/>
<evidence type="ECO:0000313" key="3">
    <source>
        <dbReference type="EMBL" id="SEH14242.1"/>
    </source>
</evidence>
<feature type="signal peptide" evidence="2">
    <location>
        <begin position="1"/>
        <end position="23"/>
    </location>
</feature>
<evidence type="ECO:0000256" key="2">
    <source>
        <dbReference type="SAM" id="SignalP"/>
    </source>
</evidence>
<keyword evidence="4" id="KW-1185">Reference proteome</keyword>
<protein>
    <recommendedName>
        <fullName evidence="5">Fe2+ transport protein</fullName>
    </recommendedName>
</protein>
<dbReference type="EMBL" id="FNWJ01000002">
    <property type="protein sequence ID" value="SEH14242.1"/>
    <property type="molecule type" value="Genomic_DNA"/>
</dbReference>
<dbReference type="Gene3D" id="2.60.40.2480">
    <property type="entry name" value="Periplasmic metal-binding protein Tp34-type"/>
    <property type="match status" value="1"/>
</dbReference>
<dbReference type="AlphaFoldDB" id="A0A1H6FUZ0"/>
<dbReference type="PROSITE" id="PS51257">
    <property type="entry name" value="PROKAR_LIPOPROTEIN"/>
    <property type="match status" value="1"/>
</dbReference>
<feature type="compositionally biased region" description="Low complexity" evidence="1">
    <location>
        <begin position="27"/>
        <end position="36"/>
    </location>
</feature>
<sequence>MKALARRSSVLAVALAVAAGAAACGGERRGGVTVEGTGTGTAGTSGTSTTGTGTTPTRTSGAAVFGVPAGVAAEQRALADEVRHHGGVVTTGEWKIAYIVEEAEGWWAPTGAGYRWRKPAANETNHLEIVPIERATGRIVPDAKIAVDVLDRDGRVVERVRPRFYYAEFFHYADNVAVARRGRYTLRVRIAPPPFRRHGEPEQRPALGRGAVVTIRGVELGRS</sequence>
<feature type="region of interest" description="Disordered" evidence="1">
    <location>
        <begin position="27"/>
        <end position="60"/>
    </location>
</feature>
<dbReference type="OrthoDB" id="1495621at2"/>